<protein>
    <submittedName>
        <fullName evidence="2">Uncharacterized protein</fullName>
    </submittedName>
</protein>
<feature type="compositionally biased region" description="Polar residues" evidence="1">
    <location>
        <begin position="7"/>
        <end position="21"/>
    </location>
</feature>
<dbReference type="AlphaFoldDB" id="A0A835JWY3"/>
<dbReference type="Proteomes" id="UP000657918">
    <property type="component" value="Unassembled WGS sequence"/>
</dbReference>
<dbReference type="OrthoDB" id="1908822at2759"/>
<comment type="caution">
    <text evidence="2">The sequence shown here is derived from an EMBL/GenBank/DDBJ whole genome shotgun (WGS) entry which is preliminary data.</text>
</comment>
<reference evidence="2 3" key="1">
    <citation type="submission" date="2020-10" db="EMBL/GenBank/DDBJ databases">
        <title>Plant Genome Project.</title>
        <authorList>
            <person name="Zhang R.-G."/>
        </authorList>
    </citation>
    <scope>NUCLEOTIDE SEQUENCE [LARGE SCALE GENOMIC DNA]</scope>
    <source>
        <strain evidence="2">FAFU-HL-1</strain>
        <tissue evidence="2">Leaf</tissue>
    </source>
</reference>
<name>A0A835JWY3_9ROSI</name>
<accession>A0A835JWY3</accession>
<keyword evidence="3" id="KW-1185">Reference proteome</keyword>
<evidence type="ECO:0000313" key="2">
    <source>
        <dbReference type="EMBL" id="KAF9675115.1"/>
    </source>
</evidence>
<feature type="region of interest" description="Disordered" evidence="1">
    <location>
        <begin position="1"/>
        <end position="32"/>
    </location>
</feature>
<gene>
    <name evidence="2" type="ORF">SADUNF_Sadunf10G0197800</name>
</gene>
<organism evidence="2 3">
    <name type="scientific">Salix dunnii</name>
    <dbReference type="NCBI Taxonomy" id="1413687"/>
    <lineage>
        <taxon>Eukaryota</taxon>
        <taxon>Viridiplantae</taxon>
        <taxon>Streptophyta</taxon>
        <taxon>Embryophyta</taxon>
        <taxon>Tracheophyta</taxon>
        <taxon>Spermatophyta</taxon>
        <taxon>Magnoliopsida</taxon>
        <taxon>eudicotyledons</taxon>
        <taxon>Gunneridae</taxon>
        <taxon>Pentapetalae</taxon>
        <taxon>rosids</taxon>
        <taxon>fabids</taxon>
        <taxon>Malpighiales</taxon>
        <taxon>Salicaceae</taxon>
        <taxon>Saliceae</taxon>
        <taxon>Salix</taxon>
    </lineage>
</organism>
<evidence type="ECO:0000256" key="1">
    <source>
        <dbReference type="SAM" id="MobiDB-lite"/>
    </source>
</evidence>
<dbReference type="EMBL" id="JADGMS010000010">
    <property type="protein sequence ID" value="KAF9675115.1"/>
    <property type="molecule type" value="Genomic_DNA"/>
</dbReference>
<proteinExistence type="predicted"/>
<sequence length="147" mass="15951">MKMEQPATPNFTPSKDNNSIKGTKKKLPTPQELISHYQSQGLDSQEASIKVIEDLQNVLFRVIASNNRGKRDKQVGEASRKIDTVNTRLAVVDMKLDSKPGYAETFAIGVASASAFRGVGAVWPHVVGGIAQIWNAVRTVTKPTSSS</sequence>
<evidence type="ECO:0000313" key="3">
    <source>
        <dbReference type="Proteomes" id="UP000657918"/>
    </source>
</evidence>